<reference evidence="1" key="2">
    <citation type="submission" date="2021-09" db="EMBL/GenBank/DDBJ databases">
        <authorList>
            <person name="Jia N."/>
            <person name="Wang J."/>
            <person name="Shi W."/>
            <person name="Du L."/>
            <person name="Sun Y."/>
            <person name="Zhan W."/>
            <person name="Jiang J."/>
            <person name="Wang Q."/>
            <person name="Zhang B."/>
            <person name="Ji P."/>
            <person name="Sakyi L.B."/>
            <person name="Cui X."/>
            <person name="Yuan T."/>
            <person name="Jiang B."/>
            <person name="Yang W."/>
            <person name="Lam T.T.-Y."/>
            <person name="Chang Q."/>
            <person name="Ding S."/>
            <person name="Wang X."/>
            <person name="Zhu J."/>
            <person name="Ruan X."/>
            <person name="Zhao L."/>
            <person name="Wei J."/>
            <person name="Que T."/>
            <person name="Du C."/>
            <person name="Cheng J."/>
            <person name="Dai P."/>
            <person name="Han X."/>
            <person name="Huang E."/>
            <person name="Gao Y."/>
            <person name="Liu J."/>
            <person name="Shao H."/>
            <person name="Ye R."/>
            <person name="Li L."/>
            <person name="Wei W."/>
            <person name="Wang X."/>
            <person name="Wang C."/>
            <person name="Huo Q."/>
            <person name="Li W."/>
            <person name="Guo W."/>
            <person name="Chen H."/>
            <person name="Chen S."/>
            <person name="Zhou L."/>
            <person name="Zhou L."/>
            <person name="Ni X."/>
            <person name="Tian J."/>
            <person name="Zhou Y."/>
            <person name="Sheng Y."/>
            <person name="Liu T."/>
            <person name="Pan Y."/>
            <person name="Xia L."/>
            <person name="Li J."/>
            <person name="Zhao F."/>
            <person name="Cao W."/>
        </authorList>
    </citation>
    <scope>NUCLEOTIDE SEQUENCE</scope>
    <source>
        <strain evidence="1">Rmic-2018</strain>
        <tissue evidence="1">Larvae</tissue>
    </source>
</reference>
<reference evidence="1" key="1">
    <citation type="journal article" date="2020" name="Cell">
        <title>Large-Scale Comparative Analyses of Tick Genomes Elucidate Their Genetic Diversity and Vector Capacities.</title>
        <authorList>
            <consortium name="Tick Genome and Microbiome Consortium (TIGMIC)"/>
            <person name="Jia N."/>
            <person name="Wang J."/>
            <person name="Shi W."/>
            <person name="Du L."/>
            <person name="Sun Y."/>
            <person name="Zhan W."/>
            <person name="Jiang J.F."/>
            <person name="Wang Q."/>
            <person name="Zhang B."/>
            <person name="Ji P."/>
            <person name="Bell-Sakyi L."/>
            <person name="Cui X.M."/>
            <person name="Yuan T.T."/>
            <person name="Jiang B.G."/>
            <person name="Yang W.F."/>
            <person name="Lam T.T."/>
            <person name="Chang Q.C."/>
            <person name="Ding S.J."/>
            <person name="Wang X.J."/>
            <person name="Zhu J.G."/>
            <person name="Ruan X.D."/>
            <person name="Zhao L."/>
            <person name="Wei J.T."/>
            <person name="Ye R.Z."/>
            <person name="Que T.C."/>
            <person name="Du C.H."/>
            <person name="Zhou Y.H."/>
            <person name="Cheng J.X."/>
            <person name="Dai P.F."/>
            <person name="Guo W.B."/>
            <person name="Han X.H."/>
            <person name="Huang E.J."/>
            <person name="Li L.F."/>
            <person name="Wei W."/>
            <person name="Gao Y.C."/>
            <person name="Liu J.Z."/>
            <person name="Shao H.Z."/>
            <person name="Wang X."/>
            <person name="Wang C.C."/>
            <person name="Yang T.C."/>
            <person name="Huo Q.B."/>
            <person name="Li W."/>
            <person name="Chen H.Y."/>
            <person name="Chen S.E."/>
            <person name="Zhou L.G."/>
            <person name="Ni X.B."/>
            <person name="Tian J.H."/>
            <person name="Sheng Y."/>
            <person name="Liu T."/>
            <person name="Pan Y.S."/>
            <person name="Xia L.Y."/>
            <person name="Li J."/>
            <person name="Zhao F."/>
            <person name="Cao W.C."/>
        </authorList>
    </citation>
    <scope>NUCLEOTIDE SEQUENCE</scope>
    <source>
        <strain evidence="1">Rmic-2018</strain>
    </source>
</reference>
<evidence type="ECO:0000313" key="2">
    <source>
        <dbReference type="Proteomes" id="UP000821866"/>
    </source>
</evidence>
<comment type="caution">
    <text evidence="1">The sequence shown here is derived from an EMBL/GenBank/DDBJ whole genome shotgun (WGS) entry which is preliminary data.</text>
</comment>
<organism evidence="1 2">
    <name type="scientific">Rhipicephalus microplus</name>
    <name type="common">Cattle tick</name>
    <name type="synonym">Boophilus microplus</name>
    <dbReference type="NCBI Taxonomy" id="6941"/>
    <lineage>
        <taxon>Eukaryota</taxon>
        <taxon>Metazoa</taxon>
        <taxon>Ecdysozoa</taxon>
        <taxon>Arthropoda</taxon>
        <taxon>Chelicerata</taxon>
        <taxon>Arachnida</taxon>
        <taxon>Acari</taxon>
        <taxon>Parasitiformes</taxon>
        <taxon>Ixodida</taxon>
        <taxon>Ixodoidea</taxon>
        <taxon>Ixodidae</taxon>
        <taxon>Rhipicephalinae</taxon>
        <taxon>Rhipicephalus</taxon>
        <taxon>Boophilus</taxon>
    </lineage>
</organism>
<evidence type="ECO:0000313" key="1">
    <source>
        <dbReference type="EMBL" id="KAH7932358.1"/>
    </source>
</evidence>
<dbReference type="EMBL" id="JABSTU010006753">
    <property type="protein sequence ID" value="KAH7932358.1"/>
    <property type="molecule type" value="Genomic_DNA"/>
</dbReference>
<accession>A0A9J6CUL3</accession>
<protein>
    <submittedName>
        <fullName evidence="1">Uncharacterized protein</fullName>
    </submittedName>
</protein>
<name>A0A9J6CUL3_RHIMP</name>
<keyword evidence="2" id="KW-1185">Reference proteome</keyword>
<sequence>MTQAAVSEPLIRSDPYSHFPFPPSFCVILYIPRQDHCKEDSLFFGVAPTRAWASGILCGAAAGEELVMEKRWNSRRHHHLPILCFGTSHLSSKLQNLWSLQQLLLSQNCQNQSFHREEALFYYEEVSEQDAL</sequence>
<dbReference type="AlphaFoldDB" id="A0A9J6CUL3"/>
<proteinExistence type="predicted"/>
<gene>
    <name evidence="1" type="ORF">HPB51_029336</name>
</gene>
<dbReference type="Proteomes" id="UP000821866">
    <property type="component" value="Unassembled WGS sequence"/>
</dbReference>